<sequence length="304" mass="29314">MSCAFEKWRGGRRRVEAVAGEGGRGDGAVGWAGEVVARATEAAVGTARGVADSCSRRGCIGEGGRNCDGRRLTAKRVPRNWAVLGQGEGQDGDLFIGRFQAEAGTAGGQVGRSVGAACPRPTRTRPVVATVGSGRGGERLAVGWRGMVAKLRQRGVGQRRWELAEVRGRWRVGDAGVGGEGVARVAAEVAWGRGEGGLGCGGGAGTGAGSVTVEAASWGWAEGWATAAAGTVSEVGGLGVGPDGVGGEGGGGEGGGLGGGLKGDGGGGDGGEGGGGDGGVPATAGAEVVGAAAAGGSPPTTSAR</sequence>
<keyword evidence="3" id="KW-1185">Reference proteome</keyword>
<reference evidence="2 3" key="1">
    <citation type="journal article" date="2015" name="Genome Biol. Evol.">
        <title>Comparative Genomics of a Bacterivorous Green Alga Reveals Evolutionary Causalities and Consequences of Phago-Mixotrophic Mode of Nutrition.</title>
        <authorList>
            <person name="Burns J.A."/>
            <person name="Paasch A."/>
            <person name="Narechania A."/>
            <person name="Kim E."/>
        </authorList>
    </citation>
    <scope>NUCLEOTIDE SEQUENCE [LARGE SCALE GENOMIC DNA]</scope>
    <source>
        <strain evidence="2 3">PLY_AMNH</strain>
    </source>
</reference>
<evidence type="ECO:0000313" key="3">
    <source>
        <dbReference type="Proteomes" id="UP001190700"/>
    </source>
</evidence>
<dbReference type="Proteomes" id="UP001190700">
    <property type="component" value="Unassembled WGS sequence"/>
</dbReference>
<gene>
    <name evidence="2" type="ORF">CYMTET_37701</name>
</gene>
<evidence type="ECO:0000313" key="2">
    <source>
        <dbReference type="EMBL" id="KAK3253028.1"/>
    </source>
</evidence>
<feature type="compositionally biased region" description="Gly residues" evidence="1">
    <location>
        <begin position="239"/>
        <end position="279"/>
    </location>
</feature>
<accession>A0AAE0F5Z2</accession>
<dbReference type="EMBL" id="LGRX02025046">
    <property type="protein sequence ID" value="KAK3253028.1"/>
    <property type="molecule type" value="Genomic_DNA"/>
</dbReference>
<protein>
    <submittedName>
        <fullName evidence="2">Uncharacterized protein</fullName>
    </submittedName>
</protein>
<organism evidence="2 3">
    <name type="scientific">Cymbomonas tetramitiformis</name>
    <dbReference type="NCBI Taxonomy" id="36881"/>
    <lineage>
        <taxon>Eukaryota</taxon>
        <taxon>Viridiplantae</taxon>
        <taxon>Chlorophyta</taxon>
        <taxon>Pyramimonadophyceae</taxon>
        <taxon>Pyramimonadales</taxon>
        <taxon>Pyramimonadaceae</taxon>
        <taxon>Cymbomonas</taxon>
    </lineage>
</organism>
<evidence type="ECO:0000256" key="1">
    <source>
        <dbReference type="SAM" id="MobiDB-lite"/>
    </source>
</evidence>
<dbReference type="AlphaFoldDB" id="A0AAE0F5Z2"/>
<feature type="region of interest" description="Disordered" evidence="1">
    <location>
        <begin position="239"/>
        <end position="304"/>
    </location>
</feature>
<name>A0AAE0F5Z2_9CHLO</name>
<proteinExistence type="predicted"/>
<feature type="compositionally biased region" description="Low complexity" evidence="1">
    <location>
        <begin position="280"/>
        <end position="304"/>
    </location>
</feature>
<comment type="caution">
    <text evidence="2">The sequence shown here is derived from an EMBL/GenBank/DDBJ whole genome shotgun (WGS) entry which is preliminary data.</text>
</comment>